<feature type="binding site" evidence="3">
    <location>
        <position position="250"/>
    </location>
    <ligand>
        <name>dimethylallyl diphosphate</name>
        <dbReference type="ChEBI" id="CHEBI:57623"/>
    </ligand>
</feature>
<reference evidence="4 5" key="1">
    <citation type="submission" date="2019-07" db="EMBL/GenBank/DDBJ databases">
        <title>Finished genome of Venturia effusa.</title>
        <authorList>
            <person name="Young C.A."/>
            <person name="Cox M.P."/>
            <person name="Ganley A.R.D."/>
            <person name="David W.J."/>
        </authorList>
    </citation>
    <scope>NUCLEOTIDE SEQUENCE [LARGE SCALE GENOMIC DNA]</scope>
    <source>
        <strain evidence="5">albino</strain>
    </source>
</reference>
<feature type="binding site" evidence="3">
    <location>
        <position position="69"/>
    </location>
    <ligand>
        <name>L-tryptophan</name>
        <dbReference type="ChEBI" id="CHEBI:57912"/>
    </ligand>
</feature>
<dbReference type="SFLD" id="SFLDG01162">
    <property type="entry name" value="I"/>
    <property type="match status" value="1"/>
</dbReference>
<dbReference type="NCBIfam" id="TIGR03429">
    <property type="entry name" value="arom_pren_DMATS"/>
    <property type="match status" value="1"/>
</dbReference>
<keyword evidence="5" id="KW-1185">Reference proteome</keyword>
<dbReference type="EMBL" id="CP042195">
    <property type="protein sequence ID" value="QDS74516.1"/>
    <property type="molecule type" value="Genomic_DNA"/>
</dbReference>
<feature type="binding site" evidence="3">
    <location>
        <position position="246"/>
    </location>
    <ligand>
        <name>dimethylallyl diphosphate</name>
        <dbReference type="ChEBI" id="CHEBI:57623"/>
    </ligand>
</feature>
<evidence type="ECO:0000256" key="1">
    <source>
        <dbReference type="ARBA" id="ARBA00010209"/>
    </source>
</evidence>
<gene>
    <name evidence="4" type="ORF">FKW77_007325</name>
</gene>
<evidence type="ECO:0000256" key="3">
    <source>
        <dbReference type="PIRSR" id="PIRSR000509-1"/>
    </source>
</evidence>
<accession>A0A517LG18</accession>
<dbReference type="InterPro" id="IPR033964">
    <property type="entry name" value="ABBA"/>
</dbReference>
<dbReference type="Pfam" id="PF11991">
    <property type="entry name" value="Trp_DMAT"/>
    <property type="match status" value="1"/>
</dbReference>
<feature type="binding site" evidence="3">
    <location>
        <position position="85"/>
    </location>
    <ligand>
        <name>dimethylallyl diphosphate</name>
        <dbReference type="ChEBI" id="CHEBI:57623"/>
    </ligand>
</feature>
<protein>
    <submittedName>
        <fullName evidence="4">Aromatic prenyltransferase (DMATS family)</fullName>
    </submittedName>
</protein>
<evidence type="ECO:0000313" key="4">
    <source>
        <dbReference type="EMBL" id="QDS74516.1"/>
    </source>
</evidence>
<proteinExistence type="inferred from homology"/>
<dbReference type="AlphaFoldDB" id="A0A517LG18"/>
<dbReference type="Proteomes" id="UP000316270">
    <property type="component" value="Chromosome 11"/>
</dbReference>
<keyword evidence="2 4" id="KW-0808">Transferase</keyword>
<feature type="binding site" evidence="3">
    <location>
        <position position="173"/>
    </location>
    <ligand>
        <name>dimethylallyl diphosphate</name>
        <dbReference type="ChEBI" id="CHEBI:57623"/>
    </ligand>
</feature>
<dbReference type="InterPro" id="IPR017795">
    <property type="entry name" value="ABBA_NscD-like"/>
</dbReference>
<sequence>MSLGVPLSIMQEQDRYAQVLQNAMELCHYDTSIRSEVLGWFEDSILPLIQPGPKSRWVPTLTHYNTAFEPSITTRGDGPKDKNLRITIEPIGPQATSEKDKWNQETLHQILEKLKENIRNLDLELFNHFSKALFITPQDEWRKYEKPIPEVTPSCFLAFDIDRSKGISGIGSKAYLFPQLKSLQTGISPGSIIEEAITQLHDDDKFDVIPPVEMVMEYLQEPGSTLTLNDVEMINFDLVALDQNPRIKIYAHSWRNTFDAAEDVYTLGGLLPENKEQLDALEEFWKVLSNDAHEPEDWKSMPFKPLDEKDERSRFIYSFEIMPGELVPEMKVYFPMWCFSKSDEDVRRRLDMFFELKGWKGLVGVYEKDLGTFPTRDVEKKSGLHTYVSYAKDKEGEDYVTVYWAGEAVQVNS</sequence>
<feature type="binding site" evidence="3">
    <location>
        <position position="333"/>
    </location>
    <ligand>
        <name>dimethylallyl diphosphate</name>
        <dbReference type="ChEBI" id="CHEBI:57623"/>
    </ligand>
</feature>
<dbReference type="PIRSF" id="PIRSF000509">
    <property type="entry name" value="Trp_DMAT"/>
    <property type="match status" value="1"/>
</dbReference>
<dbReference type="GO" id="GO:0009820">
    <property type="term" value="P:alkaloid metabolic process"/>
    <property type="evidence" value="ECO:0007669"/>
    <property type="project" value="InterPro"/>
</dbReference>
<dbReference type="InterPro" id="IPR012148">
    <property type="entry name" value="ABBA_DMATS-like"/>
</dbReference>
<dbReference type="OrthoDB" id="3354387at2759"/>
<dbReference type="CDD" id="cd13929">
    <property type="entry name" value="PT-DMATS_CymD"/>
    <property type="match status" value="1"/>
</dbReference>
<dbReference type="PANTHER" id="PTHR40627:SF4">
    <property type="entry name" value="PRENYLTRANSFERASE ASQH1-RELATED"/>
    <property type="match status" value="1"/>
</dbReference>
<feature type="binding site" evidence="3">
    <location>
        <position position="248"/>
    </location>
    <ligand>
        <name>dimethylallyl diphosphate</name>
        <dbReference type="ChEBI" id="CHEBI:57623"/>
    </ligand>
</feature>
<name>A0A517LG18_9PEZI</name>
<dbReference type="GO" id="GO:0016765">
    <property type="term" value="F:transferase activity, transferring alkyl or aryl (other than methyl) groups"/>
    <property type="evidence" value="ECO:0007669"/>
    <property type="project" value="InterPro"/>
</dbReference>
<evidence type="ECO:0000313" key="5">
    <source>
        <dbReference type="Proteomes" id="UP000316270"/>
    </source>
</evidence>
<organism evidence="4 5">
    <name type="scientific">Venturia effusa</name>
    <dbReference type="NCBI Taxonomy" id="50376"/>
    <lineage>
        <taxon>Eukaryota</taxon>
        <taxon>Fungi</taxon>
        <taxon>Dikarya</taxon>
        <taxon>Ascomycota</taxon>
        <taxon>Pezizomycotina</taxon>
        <taxon>Dothideomycetes</taxon>
        <taxon>Pleosporomycetidae</taxon>
        <taxon>Venturiales</taxon>
        <taxon>Venturiaceae</taxon>
        <taxon>Venturia</taxon>
    </lineage>
</organism>
<comment type="similarity">
    <text evidence="1">Belongs to the tryptophan dimethylallyltransferase family.</text>
</comment>
<dbReference type="SFLD" id="SFLDS00036">
    <property type="entry name" value="Aromatic_Prenyltransferase"/>
    <property type="match status" value="1"/>
</dbReference>
<dbReference type="PANTHER" id="PTHR40627">
    <property type="entry name" value="INDOLE PRENYLTRANSFERASE TDIB-RELATED"/>
    <property type="match status" value="1"/>
</dbReference>
<evidence type="ECO:0000256" key="2">
    <source>
        <dbReference type="ARBA" id="ARBA00022679"/>
    </source>
</evidence>
<feature type="binding site" evidence="3">
    <location>
        <position position="175"/>
    </location>
    <ligand>
        <name>dimethylallyl diphosphate</name>
        <dbReference type="ChEBI" id="CHEBI:57623"/>
    </ligand>
</feature>